<accession>A0AAW0IDP4</accession>
<evidence type="ECO:0000256" key="1">
    <source>
        <dbReference type="ARBA" id="ARBA00004294"/>
    </source>
</evidence>
<feature type="region of interest" description="Disordered" evidence="4">
    <location>
        <begin position="61"/>
        <end position="84"/>
    </location>
</feature>
<keyword evidence="2" id="KW-0812">Transmembrane</keyword>
<sequence length="84" mass="8944">MTPLPELPLVPPITAAEKTARPPTHAELGKSARDVFAKGYGFGLIKLDLEIKSENGLEFINSGSASTEPTQVSLEAEYSEPSMA</sequence>
<dbReference type="InterPro" id="IPR023614">
    <property type="entry name" value="Porin_dom_sf"/>
</dbReference>
<keyword evidence="3" id="KW-1000">Mitochondrion outer membrane</keyword>
<keyword evidence="2" id="KW-1134">Transmembrane beta strand</keyword>
<dbReference type="Gene3D" id="2.40.160.10">
    <property type="entry name" value="Porin"/>
    <property type="match status" value="1"/>
</dbReference>
<dbReference type="GO" id="GO:0055085">
    <property type="term" value="P:transmembrane transport"/>
    <property type="evidence" value="ECO:0007669"/>
    <property type="project" value="InterPro"/>
</dbReference>
<dbReference type="AlphaFoldDB" id="A0AAW0IDP4"/>
<comment type="caution">
    <text evidence="5">The sequence shown here is derived from an EMBL/GenBank/DDBJ whole genome shotgun (WGS) entry which is preliminary data.</text>
</comment>
<name>A0AAW0IDP4_MYOGA</name>
<keyword evidence="2" id="KW-0472">Membrane</keyword>
<feature type="compositionally biased region" description="Pro residues" evidence="4">
    <location>
        <begin position="1"/>
        <end position="11"/>
    </location>
</feature>
<keyword evidence="3" id="KW-0496">Mitochondrion</keyword>
<evidence type="ECO:0000256" key="4">
    <source>
        <dbReference type="SAM" id="MobiDB-lite"/>
    </source>
</evidence>
<gene>
    <name evidence="5" type="ORF">U0070_024575</name>
</gene>
<proteinExistence type="predicted"/>
<organism evidence="5 6">
    <name type="scientific">Myodes glareolus</name>
    <name type="common">Bank vole</name>
    <name type="synonym">Clethrionomys glareolus</name>
    <dbReference type="NCBI Taxonomy" id="447135"/>
    <lineage>
        <taxon>Eukaryota</taxon>
        <taxon>Metazoa</taxon>
        <taxon>Chordata</taxon>
        <taxon>Craniata</taxon>
        <taxon>Vertebrata</taxon>
        <taxon>Euteleostomi</taxon>
        <taxon>Mammalia</taxon>
        <taxon>Eutheria</taxon>
        <taxon>Euarchontoglires</taxon>
        <taxon>Glires</taxon>
        <taxon>Rodentia</taxon>
        <taxon>Myomorpha</taxon>
        <taxon>Muroidea</taxon>
        <taxon>Cricetidae</taxon>
        <taxon>Arvicolinae</taxon>
        <taxon>Myodes</taxon>
    </lineage>
</organism>
<dbReference type="EMBL" id="JBBHLL010000154">
    <property type="protein sequence ID" value="KAK7812305.1"/>
    <property type="molecule type" value="Genomic_DNA"/>
</dbReference>
<reference evidence="5 6" key="1">
    <citation type="journal article" date="2023" name="bioRxiv">
        <title>Conserved and derived expression patterns and positive selection on dental genes reveal complex evolutionary context of ever-growing rodent molars.</title>
        <authorList>
            <person name="Calamari Z.T."/>
            <person name="Song A."/>
            <person name="Cohen E."/>
            <person name="Akter M."/>
            <person name="Roy R.D."/>
            <person name="Hallikas O."/>
            <person name="Christensen M.M."/>
            <person name="Li P."/>
            <person name="Marangoni P."/>
            <person name="Jernvall J."/>
            <person name="Klein O.D."/>
        </authorList>
    </citation>
    <scope>NUCLEOTIDE SEQUENCE [LARGE SCALE GENOMIC DNA]</scope>
    <source>
        <strain evidence="5">V071</strain>
    </source>
</reference>
<dbReference type="InterPro" id="IPR027246">
    <property type="entry name" value="Porin_Euk/Tom40"/>
</dbReference>
<evidence type="ECO:0000313" key="6">
    <source>
        <dbReference type="Proteomes" id="UP001488838"/>
    </source>
</evidence>
<feature type="compositionally biased region" description="Polar residues" evidence="4">
    <location>
        <begin position="61"/>
        <end position="73"/>
    </location>
</feature>
<comment type="subcellular location">
    <subcellularLocation>
        <location evidence="1">Mitochondrion outer membrane</location>
    </subcellularLocation>
</comment>
<evidence type="ECO:0000256" key="2">
    <source>
        <dbReference type="ARBA" id="ARBA00022452"/>
    </source>
</evidence>
<protein>
    <submittedName>
        <fullName evidence="5">Uncharacterized protein</fullName>
    </submittedName>
</protein>
<dbReference type="Proteomes" id="UP001488838">
    <property type="component" value="Unassembled WGS sequence"/>
</dbReference>
<evidence type="ECO:0000256" key="3">
    <source>
        <dbReference type="ARBA" id="ARBA00022787"/>
    </source>
</evidence>
<dbReference type="Pfam" id="PF01459">
    <property type="entry name" value="Porin_3"/>
    <property type="match status" value="1"/>
</dbReference>
<feature type="region of interest" description="Disordered" evidence="4">
    <location>
        <begin position="1"/>
        <end position="27"/>
    </location>
</feature>
<dbReference type="GO" id="GO:0005741">
    <property type="term" value="C:mitochondrial outer membrane"/>
    <property type="evidence" value="ECO:0007669"/>
    <property type="project" value="UniProtKB-SubCell"/>
</dbReference>
<evidence type="ECO:0000313" key="5">
    <source>
        <dbReference type="EMBL" id="KAK7812305.1"/>
    </source>
</evidence>
<keyword evidence="6" id="KW-1185">Reference proteome</keyword>